<dbReference type="Proteomes" id="UP000234323">
    <property type="component" value="Unassembled WGS sequence"/>
</dbReference>
<dbReference type="EMBL" id="LLXI01002549">
    <property type="protein sequence ID" value="PKY57429.1"/>
    <property type="molecule type" value="Genomic_DNA"/>
</dbReference>
<evidence type="ECO:0000313" key="1">
    <source>
        <dbReference type="EMBL" id="PKY57429.1"/>
    </source>
</evidence>
<sequence>QWSGMWWERTQNSLGTSVKKILSIILYSDATTLDHLGKSSEHPIYLSLGNIPNWRRNKCDAKALLGFLP</sequence>
<gene>
    <name evidence="2" type="ORF">RhiirA4_301525</name>
    <name evidence="1" type="ORF">RhiirA4_308382</name>
</gene>
<accession>A0A2I1HEY6</accession>
<dbReference type="EMBL" id="LLXI01003186">
    <property type="protein sequence ID" value="PKY58797.1"/>
    <property type="molecule type" value="Genomic_DNA"/>
</dbReference>
<comment type="caution">
    <text evidence="1">The sequence shown here is derived from an EMBL/GenBank/DDBJ whole genome shotgun (WGS) entry which is preliminary data.</text>
</comment>
<protein>
    <submittedName>
        <fullName evidence="1">Uncharacterized protein</fullName>
    </submittedName>
</protein>
<name>A0A2I1HEY6_9GLOM</name>
<feature type="non-terminal residue" evidence="1">
    <location>
        <position position="1"/>
    </location>
</feature>
<feature type="non-terminal residue" evidence="1">
    <location>
        <position position="69"/>
    </location>
</feature>
<reference evidence="1 3" key="1">
    <citation type="submission" date="2015-10" db="EMBL/GenBank/DDBJ databases">
        <title>Genome analyses suggest a sexual origin of heterokaryosis in a supposedly ancient asexual fungus.</title>
        <authorList>
            <person name="Ropars J."/>
            <person name="Sedzielewska K."/>
            <person name="Noel J."/>
            <person name="Charron P."/>
            <person name="Farinelli L."/>
            <person name="Marton T."/>
            <person name="Kruger M."/>
            <person name="Pelin A."/>
            <person name="Brachmann A."/>
            <person name="Corradi N."/>
        </authorList>
    </citation>
    <scope>NUCLEOTIDE SEQUENCE [LARGE SCALE GENOMIC DNA]</scope>
    <source>
        <strain evidence="1 3">A4</strain>
    </source>
</reference>
<evidence type="ECO:0000313" key="2">
    <source>
        <dbReference type="EMBL" id="PKY58797.1"/>
    </source>
</evidence>
<evidence type="ECO:0000313" key="3">
    <source>
        <dbReference type="Proteomes" id="UP000234323"/>
    </source>
</evidence>
<dbReference type="AlphaFoldDB" id="A0A2I1HEY6"/>
<organism evidence="1 3">
    <name type="scientific">Rhizophagus irregularis</name>
    <dbReference type="NCBI Taxonomy" id="588596"/>
    <lineage>
        <taxon>Eukaryota</taxon>
        <taxon>Fungi</taxon>
        <taxon>Fungi incertae sedis</taxon>
        <taxon>Mucoromycota</taxon>
        <taxon>Glomeromycotina</taxon>
        <taxon>Glomeromycetes</taxon>
        <taxon>Glomerales</taxon>
        <taxon>Glomeraceae</taxon>
        <taxon>Rhizophagus</taxon>
    </lineage>
</organism>
<dbReference type="InterPro" id="IPR041078">
    <property type="entry name" value="Plavaka"/>
</dbReference>
<proteinExistence type="predicted"/>
<dbReference type="Pfam" id="PF18759">
    <property type="entry name" value="Plavaka"/>
    <property type="match status" value="1"/>
</dbReference>
<keyword evidence="3" id="KW-1185">Reference proteome</keyword>